<reference evidence="14 15" key="1">
    <citation type="submission" date="2019-04" db="EMBL/GenBank/DDBJ databases">
        <title>Genome analysis of Streptococcus suis strain WUSS327.</title>
        <authorList>
            <person name="Chen H."/>
            <person name="Gao X."/>
            <person name="Wu Z."/>
        </authorList>
    </citation>
    <scope>NUCLEOTIDE SEQUENCE [LARGE SCALE GENOMIC DNA]</scope>
    <source>
        <strain evidence="14 15">WUSS327</strain>
    </source>
</reference>
<evidence type="ECO:0000256" key="5">
    <source>
        <dbReference type="ARBA" id="ARBA00022618"/>
    </source>
</evidence>
<dbReference type="Pfam" id="PF18075">
    <property type="entry name" value="FtsX_ECD"/>
    <property type="match status" value="1"/>
</dbReference>
<feature type="transmembrane region" description="Helical" evidence="11">
    <location>
        <begin position="187"/>
        <end position="214"/>
    </location>
</feature>
<keyword evidence="5 10" id="KW-0132">Cell division</keyword>
<comment type="similarity">
    <text evidence="2 10">Belongs to the ABC-4 integral membrane protein family. FtsX subfamily.</text>
</comment>
<protein>
    <recommendedName>
        <fullName evidence="3 10">Cell division protein FtsX</fullName>
    </recommendedName>
</protein>
<dbReference type="EMBL" id="SSXL01000010">
    <property type="protein sequence ID" value="TII02857.1"/>
    <property type="molecule type" value="Genomic_DNA"/>
</dbReference>
<keyword evidence="8 10" id="KW-0472">Membrane</keyword>
<dbReference type="InterPro" id="IPR003838">
    <property type="entry name" value="ABC3_permease_C"/>
</dbReference>
<keyword evidence="9 10" id="KW-0131">Cell cycle</keyword>
<gene>
    <name evidence="14" type="ORF">FAJ35_03975</name>
</gene>
<dbReference type="PIRSF" id="PIRSF003097">
    <property type="entry name" value="FtsX"/>
    <property type="match status" value="1"/>
</dbReference>
<organism evidence="14 15">
    <name type="scientific">Streptococcus suis</name>
    <dbReference type="NCBI Taxonomy" id="1307"/>
    <lineage>
        <taxon>Bacteria</taxon>
        <taxon>Bacillati</taxon>
        <taxon>Bacillota</taxon>
        <taxon>Bacilli</taxon>
        <taxon>Lactobacillales</taxon>
        <taxon>Streptococcaceae</taxon>
        <taxon>Streptococcus</taxon>
    </lineage>
</organism>
<proteinExistence type="inferred from homology"/>
<comment type="function">
    <text evidence="10">Part of the ABC transporter FtsEX involved in asymmetric cellular division facilitating the initiation of sporulation.</text>
</comment>
<dbReference type="AlphaFoldDB" id="A0A4T2GVT4"/>
<keyword evidence="6 11" id="KW-0812">Transmembrane</keyword>
<comment type="caution">
    <text evidence="14">The sequence shown here is derived from an EMBL/GenBank/DDBJ whole genome shotgun (WGS) entry which is preliminary data.</text>
</comment>
<keyword evidence="4 10" id="KW-1003">Cell membrane</keyword>
<evidence type="ECO:0000256" key="11">
    <source>
        <dbReference type="SAM" id="Phobius"/>
    </source>
</evidence>
<dbReference type="Pfam" id="PF02687">
    <property type="entry name" value="FtsX"/>
    <property type="match status" value="1"/>
</dbReference>
<feature type="domain" description="FtsX extracellular" evidence="13">
    <location>
        <begin position="61"/>
        <end position="167"/>
    </location>
</feature>
<keyword evidence="7 11" id="KW-1133">Transmembrane helix</keyword>
<feature type="transmembrane region" description="Helical" evidence="11">
    <location>
        <begin position="24"/>
        <end position="48"/>
    </location>
</feature>
<evidence type="ECO:0000256" key="4">
    <source>
        <dbReference type="ARBA" id="ARBA00022475"/>
    </source>
</evidence>
<dbReference type="InterPro" id="IPR040690">
    <property type="entry name" value="FtsX_ECD"/>
</dbReference>
<evidence type="ECO:0000256" key="2">
    <source>
        <dbReference type="ARBA" id="ARBA00007379"/>
    </source>
</evidence>
<feature type="transmembrane region" description="Helical" evidence="11">
    <location>
        <begin position="281"/>
        <end position="304"/>
    </location>
</feature>
<evidence type="ECO:0000259" key="13">
    <source>
        <dbReference type="Pfam" id="PF18075"/>
    </source>
</evidence>
<accession>A0A4T2GVT4</accession>
<evidence type="ECO:0000256" key="9">
    <source>
        <dbReference type="ARBA" id="ARBA00023306"/>
    </source>
</evidence>
<dbReference type="NCBIfam" id="NF038347">
    <property type="entry name" value="FtsX_Gpos"/>
    <property type="match status" value="1"/>
</dbReference>
<dbReference type="PANTHER" id="PTHR47755:SF1">
    <property type="entry name" value="CELL DIVISION PROTEIN FTSX"/>
    <property type="match status" value="1"/>
</dbReference>
<feature type="transmembrane region" description="Helical" evidence="11">
    <location>
        <begin position="235"/>
        <end position="261"/>
    </location>
</feature>
<evidence type="ECO:0000256" key="3">
    <source>
        <dbReference type="ARBA" id="ARBA00021907"/>
    </source>
</evidence>
<evidence type="ECO:0000256" key="1">
    <source>
        <dbReference type="ARBA" id="ARBA00004651"/>
    </source>
</evidence>
<evidence type="ECO:0000313" key="14">
    <source>
        <dbReference type="EMBL" id="TII02857.1"/>
    </source>
</evidence>
<evidence type="ECO:0000256" key="7">
    <source>
        <dbReference type="ARBA" id="ARBA00022989"/>
    </source>
</evidence>
<feature type="domain" description="ABC3 transporter permease C-terminal" evidence="12">
    <location>
        <begin position="191"/>
        <end position="312"/>
    </location>
</feature>
<evidence type="ECO:0000256" key="8">
    <source>
        <dbReference type="ARBA" id="ARBA00023136"/>
    </source>
</evidence>
<dbReference type="InterPro" id="IPR058204">
    <property type="entry name" value="FtsX_firmicutes-type"/>
</dbReference>
<dbReference type="InterPro" id="IPR004513">
    <property type="entry name" value="FtsX"/>
</dbReference>
<evidence type="ECO:0000256" key="6">
    <source>
        <dbReference type="ARBA" id="ARBA00022692"/>
    </source>
</evidence>
<dbReference type="Gene3D" id="3.30.70.3040">
    <property type="match status" value="1"/>
</dbReference>
<dbReference type="GO" id="GO:0051301">
    <property type="term" value="P:cell division"/>
    <property type="evidence" value="ECO:0007669"/>
    <property type="project" value="UniProtKB-KW"/>
</dbReference>
<dbReference type="Proteomes" id="UP000309259">
    <property type="component" value="Unassembled WGS sequence"/>
</dbReference>
<name>A0A4T2GVT4_STRSU</name>
<comment type="subcellular location">
    <subcellularLocation>
        <location evidence="1">Cell membrane</location>
        <topology evidence="1">Multi-pass membrane protein</topology>
    </subcellularLocation>
</comment>
<dbReference type="GO" id="GO:0005886">
    <property type="term" value="C:plasma membrane"/>
    <property type="evidence" value="ECO:0007669"/>
    <property type="project" value="UniProtKB-SubCell"/>
</dbReference>
<dbReference type="PANTHER" id="PTHR47755">
    <property type="entry name" value="CELL DIVISION PROTEIN FTSX"/>
    <property type="match status" value="1"/>
</dbReference>
<evidence type="ECO:0000259" key="12">
    <source>
        <dbReference type="Pfam" id="PF02687"/>
    </source>
</evidence>
<evidence type="ECO:0000256" key="10">
    <source>
        <dbReference type="PIRNR" id="PIRNR003097"/>
    </source>
</evidence>
<sequence length="312" mass="34482">MDTMSNRFFRHFIESLKSLKRNGWMTIAAISSVAITLTLVGLFASVILNTAKLASDLEQNVRINVYLRANSTDQVETIVNEAGETVANPDYQKVYNQITALENVQSVTYSSKDEQLQKLTATLGDTWNLFQGDANPLYDAYIIDTTEPQYVKTVAAEIAKIDGVTEVRDGEVETERIFKLANLVRTWGLAATGLLLFTAVFLISNTIRITIISRSREIQIMRLVGAKNSYIRGPFLWEGAWVGLLGAILPSVLVYSLYKMIYTSVNASLASQDLSLISMNVFVPGMIGALFVIGIIIGSLGSVISMNRYLKI</sequence>
<evidence type="ECO:0000313" key="15">
    <source>
        <dbReference type="Proteomes" id="UP000309259"/>
    </source>
</evidence>